<feature type="compositionally biased region" description="Basic and acidic residues" evidence="1">
    <location>
        <begin position="20"/>
        <end position="30"/>
    </location>
</feature>
<dbReference type="GeneID" id="54562236"/>
<dbReference type="OrthoDB" id="3260716at2759"/>
<dbReference type="AlphaFoldDB" id="A0A6A6C4Q8"/>
<name>A0A6A6C4Q8_ZASCE</name>
<proteinExistence type="predicted"/>
<dbReference type="Proteomes" id="UP000799537">
    <property type="component" value="Unassembled WGS sequence"/>
</dbReference>
<sequence>MSTTRNPDGPLNPEGGSGEFHPRVERDEPLTTKGHQPGKLVGNDAKPEFQAETLPAGSAPADRTFQPNPNAEAPPVAKYQSEADPDSGSTAAQDTLLGASSADVHTGLGHPGSGQTSKELRHDGQSGRKNPGVGLEGVGATARQDTINAKDPAFAGQRALDKDEATVGRSDVPSAQERLPESAETVASERR</sequence>
<protein>
    <submittedName>
        <fullName evidence="2">Uncharacterized protein</fullName>
    </submittedName>
</protein>
<organism evidence="2 3">
    <name type="scientific">Zasmidium cellare ATCC 36951</name>
    <dbReference type="NCBI Taxonomy" id="1080233"/>
    <lineage>
        <taxon>Eukaryota</taxon>
        <taxon>Fungi</taxon>
        <taxon>Dikarya</taxon>
        <taxon>Ascomycota</taxon>
        <taxon>Pezizomycotina</taxon>
        <taxon>Dothideomycetes</taxon>
        <taxon>Dothideomycetidae</taxon>
        <taxon>Mycosphaerellales</taxon>
        <taxon>Mycosphaerellaceae</taxon>
        <taxon>Zasmidium</taxon>
    </lineage>
</organism>
<dbReference type="RefSeq" id="XP_033662137.1">
    <property type="nucleotide sequence ID" value="XM_033808964.1"/>
</dbReference>
<evidence type="ECO:0000313" key="3">
    <source>
        <dbReference type="Proteomes" id="UP000799537"/>
    </source>
</evidence>
<evidence type="ECO:0000313" key="2">
    <source>
        <dbReference type="EMBL" id="KAF2161248.1"/>
    </source>
</evidence>
<dbReference type="EMBL" id="ML993620">
    <property type="protein sequence ID" value="KAF2161248.1"/>
    <property type="molecule type" value="Genomic_DNA"/>
</dbReference>
<feature type="region of interest" description="Disordered" evidence="1">
    <location>
        <begin position="1"/>
        <end position="191"/>
    </location>
</feature>
<reference evidence="2" key="1">
    <citation type="journal article" date="2020" name="Stud. Mycol.">
        <title>101 Dothideomycetes genomes: a test case for predicting lifestyles and emergence of pathogens.</title>
        <authorList>
            <person name="Haridas S."/>
            <person name="Albert R."/>
            <person name="Binder M."/>
            <person name="Bloem J."/>
            <person name="Labutti K."/>
            <person name="Salamov A."/>
            <person name="Andreopoulos B."/>
            <person name="Baker S."/>
            <person name="Barry K."/>
            <person name="Bills G."/>
            <person name="Bluhm B."/>
            <person name="Cannon C."/>
            <person name="Castanera R."/>
            <person name="Culley D."/>
            <person name="Daum C."/>
            <person name="Ezra D."/>
            <person name="Gonzalez J."/>
            <person name="Henrissat B."/>
            <person name="Kuo A."/>
            <person name="Liang C."/>
            <person name="Lipzen A."/>
            <person name="Lutzoni F."/>
            <person name="Magnuson J."/>
            <person name="Mondo S."/>
            <person name="Nolan M."/>
            <person name="Ohm R."/>
            <person name="Pangilinan J."/>
            <person name="Park H.-J."/>
            <person name="Ramirez L."/>
            <person name="Alfaro M."/>
            <person name="Sun H."/>
            <person name="Tritt A."/>
            <person name="Yoshinaga Y."/>
            <person name="Zwiers L.-H."/>
            <person name="Turgeon B."/>
            <person name="Goodwin S."/>
            <person name="Spatafora J."/>
            <person name="Crous P."/>
            <person name="Grigoriev I."/>
        </authorList>
    </citation>
    <scope>NUCLEOTIDE SEQUENCE</scope>
    <source>
        <strain evidence="2">ATCC 36951</strain>
    </source>
</reference>
<gene>
    <name evidence="2" type="ORF">M409DRAFT_28287</name>
</gene>
<evidence type="ECO:0000256" key="1">
    <source>
        <dbReference type="SAM" id="MobiDB-lite"/>
    </source>
</evidence>
<accession>A0A6A6C4Q8</accession>
<keyword evidence="3" id="KW-1185">Reference proteome</keyword>